<sequence>MAKLIPLLFTAFLLCRIDGYSDQWPQAAGPNKNFIVEGKAPSSFSASRDQNIDWK</sequence>
<reference evidence="1" key="1">
    <citation type="submission" date="2018-05" db="EMBL/GenBank/DDBJ databases">
        <authorList>
            <person name="Lanie J.A."/>
            <person name="Ng W.-L."/>
            <person name="Kazmierczak K.M."/>
            <person name="Andrzejewski T.M."/>
            <person name="Davidsen T.M."/>
            <person name="Wayne K.J."/>
            <person name="Tettelin H."/>
            <person name="Glass J.I."/>
            <person name="Rusch D."/>
            <person name="Podicherti R."/>
            <person name="Tsui H.-C.T."/>
            <person name="Winkler M.E."/>
        </authorList>
    </citation>
    <scope>NUCLEOTIDE SEQUENCE</scope>
</reference>
<dbReference type="EMBL" id="UINC01219787">
    <property type="protein sequence ID" value="SVE47421.1"/>
    <property type="molecule type" value="Genomic_DNA"/>
</dbReference>
<protein>
    <submittedName>
        <fullName evidence="1">Uncharacterized protein</fullName>
    </submittedName>
</protein>
<evidence type="ECO:0000313" key="1">
    <source>
        <dbReference type="EMBL" id="SVE47421.1"/>
    </source>
</evidence>
<name>A0A383DSF4_9ZZZZ</name>
<proteinExistence type="predicted"/>
<accession>A0A383DSF4</accession>
<organism evidence="1">
    <name type="scientific">marine metagenome</name>
    <dbReference type="NCBI Taxonomy" id="408172"/>
    <lineage>
        <taxon>unclassified sequences</taxon>
        <taxon>metagenomes</taxon>
        <taxon>ecological metagenomes</taxon>
    </lineage>
</organism>
<dbReference type="AlphaFoldDB" id="A0A383DSF4"/>
<gene>
    <name evidence="1" type="ORF">METZ01_LOCUS500275</name>
</gene>
<feature type="non-terminal residue" evidence="1">
    <location>
        <position position="55"/>
    </location>
</feature>